<evidence type="ECO:0000256" key="5">
    <source>
        <dbReference type="ARBA" id="ARBA00022692"/>
    </source>
</evidence>
<protein>
    <recommendedName>
        <fullName evidence="9">TRAP transporter small permease protein</fullName>
    </recommendedName>
</protein>
<evidence type="ECO:0000256" key="8">
    <source>
        <dbReference type="ARBA" id="ARBA00038436"/>
    </source>
</evidence>
<name>A0A1M5Q914_9BURK</name>
<dbReference type="InterPro" id="IPR055348">
    <property type="entry name" value="DctQ"/>
</dbReference>
<keyword evidence="2 9" id="KW-0813">Transport</keyword>
<sequence length="220" mass="24138">MSRNHLAAIPRHKLNATAMSSQAGPDEEQPDRRAEAPSDRGDSPEGASLYGGLAEKAAAELDKTSSASRFKVEQTIVGLLGLATLSVCLYNIVVRFVAPSLTLEWSDEVQVYITVWAIFLVLGVVTAADRHVKADLFVGMFSGTVQKRLHIFSDVLGLAFSLLLVYYGALITWQSYAFDDLSISSLRFPLWIYMAALPVGFSLAAVHYVFRIVGHFRLRG</sequence>
<organism evidence="12 13">
    <name type="scientific">Pollutimonas bauzanensis</name>
    <dbReference type="NCBI Taxonomy" id="658167"/>
    <lineage>
        <taxon>Bacteria</taxon>
        <taxon>Pseudomonadati</taxon>
        <taxon>Pseudomonadota</taxon>
        <taxon>Betaproteobacteria</taxon>
        <taxon>Burkholderiales</taxon>
        <taxon>Alcaligenaceae</taxon>
        <taxon>Pollutimonas</taxon>
    </lineage>
</organism>
<evidence type="ECO:0000256" key="3">
    <source>
        <dbReference type="ARBA" id="ARBA00022475"/>
    </source>
</evidence>
<evidence type="ECO:0000256" key="7">
    <source>
        <dbReference type="ARBA" id="ARBA00023136"/>
    </source>
</evidence>
<comment type="similarity">
    <text evidence="8 9">Belongs to the TRAP transporter small permease family.</text>
</comment>
<feature type="transmembrane region" description="Helical" evidence="9">
    <location>
        <begin position="149"/>
        <end position="170"/>
    </location>
</feature>
<dbReference type="InterPro" id="IPR007387">
    <property type="entry name" value="TRAP_DctQ"/>
</dbReference>
<dbReference type="STRING" id="658167.SAMN04488135_102189"/>
<feature type="transmembrane region" description="Helical" evidence="9">
    <location>
        <begin position="109"/>
        <end position="128"/>
    </location>
</feature>
<evidence type="ECO:0000313" key="12">
    <source>
        <dbReference type="EMBL" id="SHH10301.1"/>
    </source>
</evidence>
<evidence type="ECO:0000256" key="6">
    <source>
        <dbReference type="ARBA" id="ARBA00022989"/>
    </source>
</evidence>
<feature type="transmembrane region" description="Helical" evidence="9">
    <location>
        <begin position="76"/>
        <end position="97"/>
    </location>
</feature>
<keyword evidence="7 9" id="KW-0472">Membrane</keyword>
<dbReference type="GO" id="GO:0015740">
    <property type="term" value="P:C4-dicarboxylate transport"/>
    <property type="evidence" value="ECO:0007669"/>
    <property type="project" value="TreeGrafter"/>
</dbReference>
<dbReference type="GO" id="GO:0022857">
    <property type="term" value="F:transmembrane transporter activity"/>
    <property type="evidence" value="ECO:0007669"/>
    <property type="project" value="UniProtKB-UniRule"/>
</dbReference>
<keyword evidence="13" id="KW-1185">Reference proteome</keyword>
<evidence type="ECO:0000256" key="4">
    <source>
        <dbReference type="ARBA" id="ARBA00022519"/>
    </source>
</evidence>
<evidence type="ECO:0000259" key="11">
    <source>
        <dbReference type="Pfam" id="PF04290"/>
    </source>
</evidence>
<comment type="function">
    <text evidence="9">Part of the tripartite ATP-independent periplasmic (TRAP) transport system.</text>
</comment>
<dbReference type="PANTHER" id="PTHR35011:SF2">
    <property type="entry name" value="2,3-DIKETO-L-GULONATE TRAP TRANSPORTER SMALL PERMEASE PROTEIN YIAM"/>
    <property type="match status" value="1"/>
</dbReference>
<keyword evidence="4 9" id="KW-0997">Cell inner membrane</keyword>
<keyword evidence="5 9" id="KW-0812">Transmembrane</keyword>
<comment type="subunit">
    <text evidence="9">The complex comprises the extracytoplasmic solute receptor protein and the two transmembrane proteins.</text>
</comment>
<gene>
    <name evidence="12" type="ORF">SAMN04488135_102189</name>
</gene>
<feature type="transmembrane region" description="Helical" evidence="9">
    <location>
        <begin position="190"/>
        <end position="210"/>
    </location>
</feature>
<dbReference type="OrthoDB" id="8689322at2"/>
<feature type="region of interest" description="Disordered" evidence="10">
    <location>
        <begin position="1"/>
        <end position="47"/>
    </location>
</feature>
<keyword evidence="6 9" id="KW-1133">Transmembrane helix</keyword>
<evidence type="ECO:0000256" key="9">
    <source>
        <dbReference type="RuleBase" id="RU369079"/>
    </source>
</evidence>
<accession>A0A1M5Q914</accession>
<feature type="domain" description="Tripartite ATP-independent periplasmic transporters DctQ component" evidence="11">
    <location>
        <begin position="87"/>
        <end position="217"/>
    </location>
</feature>
<evidence type="ECO:0000313" key="13">
    <source>
        <dbReference type="Proteomes" id="UP000184226"/>
    </source>
</evidence>
<dbReference type="Pfam" id="PF04290">
    <property type="entry name" value="DctQ"/>
    <property type="match status" value="1"/>
</dbReference>
<evidence type="ECO:0000256" key="2">
    <source>
        <dbReference type="ARBA" id="ARBA00022448"/>
    </source>
</evidence>
<dbReference type="AlphaFoldDB" id="A0A1M5Q914"/>
<dbReference type="PANTHER" id="PTHR35011">
    <property type="entry name" value="2,3-DIKETO-L-GULONATE TRAP TRANSPORTER SMALL PERMEASE PROTEIN YIAM"/>
    <property type="match status" value="1"/>
</dbReference>
<feature type="compositionally biased region" description="Basic and acidic residues" evidence="10">
    <location>
        <begin position="30"/>
        <end position="43"/>
    </location>
</feature>
<dbReference type="Proteomes" id="UP000184226">
    <property type="component" value="Unassembled WGS sequence"/>
</dbReference>
<proteinExistence type="inferred from homology"/>
<comment type="subcellular location">
    <subcellularLocation>
        <location evidence="1 9">Cell inner membrane</location>
        <topology evidence="1 9">Multi-pass membrane protein</topology>
    </subcellularLocation>
</comment>
<dbReference type="GO" id="GO:0005886">
    <property type="term" value="C:plasma membrane"/>
    <property type="evidence" value="ECO:0007669"/>
    <property type="project" value="UniProtKB-SubCell"/>
</dbReference>
<keyword evidence="3" id="KW-1003">Cell membrane</keyword>
<evidence type="ECO:0000256" key="10">
    <source>
        <dbReference type="SAM" id="MobiDB-lite"/>
    </source>
</evidence>
<reference evidence="12 13" key="1">
    <citation type="submission" date="2016-11" db="EMBL/GenBank/DDBJ databases">
        <authorList>
            <person name="Jaros S."/>
            <person name="Januszkiewicz K."/>
            <person name="Wedrychowicz H."/>
        </authorList>
    </citation>
    <scope>NUCLEOTIDE SEQUENCE [LARGE SCALE GENOMIC DNA]</scope>
    <source>
        <strain evidence="12 13">CGMCC 1.10190</strain>
    </source>
</reference>
<evidence type="ECO:0000256" key="1">
    <source>
        <dbReference type="ARBA" id="ARBA00004429"/>
    </source>
</evidence>
<dbReference type="EMBL" id="FQXE01000002">
    <property type="protein sequence ID" value="SHH10301.1"/>
    <property type="molecule type" value="Genomic_DNA"/>
</dbReference>